<organism evidence="3 4">
    <name type="scientific">Caenispirillum bisanense</name>
    <dbReference type="NCBI Taxonomy" id="414052"/>
    <lineage>
        <taxon>Bacteria</taxon>
        <taxon>Pseudomonadati</taxon>
        <taxon>Pseudomonadota</taxon>
        <taxon>Alphaproteobacteria</taxon>
        <taxon>Rhodospirillales</taxon>
        <taxon>Novispirillaceae</taxon>
        <taxon>Caenispirillum</taxon>
    </lineage>
</organism>
<evidence type="ECO:0008006" key="5">
    <source>
        <dbReference type="Google" id="ProtNLM"/>
    </source>
</evidence>
<gene>
    <name evidence="3" type="ORF">SAMN05421508_101363</name>
</gene>
<sequence>MIRLPLLMLPAAVLALSACVAGGPPVEDQRTVAVPDGRYDYLQGEVPYDTPAMTETEAELVEKAGRVPAEPRRDSDEASGDRALGDLDEELFDR</sequence>
<dbReference type="Proteomes" id="UP000219621">
    <property type="component" value="Unassembled WGS sequence"/>
</dbReference>
<feature type="region of interest" description="Disordered" evidence="1">
    <location>
        <begin position="63"/>
        <end position="94"/>
    </location>
</feature>
<protein>
    <recommendedName>
        <fullName evidence="5">Beta-barrel assembly machine subunit BamF</fullName>
    </recommendedName>
</protein>
<keyword evidence="2" id="KW-0732">Signal</keyword>
<dbReference type="EMBL" id="OCNJ01000001">
    <property type="protein sequence ID" value="SOD89870.1"/>
    <property type="molecule type" value="Genomic_DNA"/>
</dbReference>
<keyword evidence="4" id="KW-1185">Reference proteome</keyword>
<feature type="compositionally biased region" description="Basic and acidic residues" evidence="1">
    <location>
        <begin position="63"/>
        <end position="85"/>
    </location>
</feature>
<reference evidence="4" key="1">
    <citation type="submission" date="2017-09" db="EMBL/GenBank/DDBJ databases">
        <authorList>
            <person name="Varghese N."/>
            <person name="Submissions S."/>
        </authorList>
    </citation>
    <scope>NUCLEOTIDE SEQUENCE [LARGE SCALE GENOMIC DNA]</scope>
    <source>
        <strain evidence="4">USBA 140</strain>
    </source>
</reference>
<evidence type="ECO:0000256" key="2">
    <source>
        <dbReference type="SAM" id="SignalP"/>
    </source>
</evidence>
<feature type="signal peptide" evidence="2">
    <location>
        <begin position="1"/>
        <end position="21"/>
    </location>
</feature>
<accession>A0A286G2U6</accession>
<feature type="chain" id="PRO_5013329937" description="Beta-barrel assembly machine subunit BamF" evidence="2">
    <location>
        <begin position="22"/>
        <end position="94"/>
    </location>
</feature>
<evidence type="ECO:0000313" key="4">
    <source>
        <dbReference type="Proteomes" id="UP000219621"/>
    </source>
</evidence>
<dbReference type="AlphaFoldDB" id="A0A286G2U6"/>
<name>A0A286G2U6_9PROT</name>
<evidence type="ECO:0000313" key="3">
    <source>
        <dbReference type="EMBL" id="SOD89870.1"/>
    </source>
</evidence>
<evidence type="ECO:0000256" key="1">
    <source>
        <dbReference type="SAM" id="MobiDB-lite"/>
    </source>
</evidence>
<dbReference type="RefSeq" id="WP_097277255.1">
    <property type="nucleotide sequence ID" value="NZ_OCNJ01000001.1"/>
</dbReference>
<dbReference type="PROSITE" id="PS51257">
    <property type="entry name" value="PROKAR_LIPOPROTEIN"/>
    <property type="match status" value="1"/>
</dbReference>
<proteinExistence type="predicted"/>